<reference evidence="6 7" key="1">
    <citation type="submission" date="2019-07" db="EMBL/GenBank/DDBJ databases">
        <authorList>
            <person name="Cremers G."/>
        </authorList>
    </citation>
    <scope>NUCLEOTIDE SEQUENCE [LARGE SCALE GENOMIC DNA]</scope>
</reference>
<evidence type="ECO:0000256" key="4">
    <source>
        <dbReference type="HAMAP-Rule" id="MF_00279"/>
    </source>
</evidence>
<dbReference type="GO" id="GO:0005829">
    <property type="term" value="C:cytosol"/>
    <property type="evidence" value="ECO:0007669"/>
    <property type="project" value="TreeGrafter"/>
</dbReference>
<comment type="subunit">
    <text evidence="4">Homooctamer; tetramer of dimers.</text>
</comment>
<dbReference type="EC" id="2.6.99.2" evidence="4 5"/>
<feature type="site" description="Transition state stabilizer" evidence="4">
    <location>
        <position position="151"/>
    </location>
</feature>
<dbReference type="GO" id="GO:0008615">
    <property type="term" value="P:pyridoxine biosynthetic process"/>
    <property type="evidence" value="ECO:0007669"/>
    <property type="project" value="UniProtKB-UniRule"/>
</dbReference>
<dbReference type="EMBL" id="CABIKM010000019">
    <property type="protein sequence ID" value="VUZ84828.1"/>
    <property type="molecule type" value="Genomic_DNA"/>
</dbReference>
<feature type="active site" description="Proton acceptor" evidence="4">
    <location>
        <position position="70"/>
    </location>
</feature>
<organism evidence="6 7">
    <name type="scientific">Candidatus Methylomirabilis lanthanidiphila</name>
    <dbReference type="NCBI Taxonomy" id="2211376"/>
    <lineage>
        <taxon>Bacteria</taxon>
        <taxon>Candidatus Methylomirabilota</taxon>
        <taxon>Candidatus Methylomirabilia</taxon>
        <taxon>Candidatus Methylomirabilales</taxon>
        <taxon>Candidatus Methylomirabilaceae</taxon>
        <taxon>Candidatus Methylomirabilis</taxon>
    </lineage>
</organism>
<dbReference type="Gene3D" id="3.20.20.70">
    <property type="entry name" value="Aldolase class I"/>
    <property type="match status" value="1"/>
</dbReference>
<gene>
    <name evidence="4" type="primary">pdxJ</name>
    <name evidence="6" type="ORF">MELA_01202</name>
</gene>
<dbReference type="InterPro" id="IPR036130">
    <property type="entry name" value="Pyridoxine-5'_phos_synth"/>
</dbReference>
<dbReference type="HAMAP" id="MF_00279">
    <property type="entry name" value="PdxJ"/>
    <property type="match status" value="1"/>
</dbReference>
<dbReference type="NCBIfam" id="NF003623">
    <property type="entry name" value="PRK05265.1-1"/>
    <property type="match status" value="1"/>
</dbReference>
<dbReference type="NCBIfam" id="TIGR00559">
    <property type="entry name" value="pdxJ"/>
    <property type="match status" value="1"/>
</dbReference>
<accession>A0A564ZJV8</accession>
<feature type="binding site" evidence="4">
    <location>
        <position position="45"/>
    </location>
    <ligand>
        <name>1-deoxy-D-xylulose 5-phosphate</name>
        <dbReference type="ChEBI" id="CHEBI:57792"/>
    </ligand>
</feature>
<dbReference type="UniPathway" id="UPA00244">
    <property type="reaction ID" value="UER00313"/>
</dbReference>
<evidence type="ECO:0000313" key="6">
    <source>
        <dbReference type="EMBL" id="VUZ84828.1"/>
    </source>
</evidence>
<dbReference type="PANTHER" id="PTHR30456:SF0">
    <property type="entry name" value="PYRIDOXINE 5'-PHOSPHATE SYNTHASE"/>
    <property type="match status" value="1"/>
</dbReference>
<feature type="active site" description="Proton acceptor" evidence="4">
    <location>
        <position position="43"/>
    </location>
</feature>
<feature type="binding site" evidence="4">
    <location>
        <position position="7"/>
    </location>
    <ligand>
        <name>3-amino-2-oxopropyl phosphate</name>
        <dbReference type="ChEBI" id="CHEBI:57279"/>
    </ligand>
</feature>
<comment type="similarity">
    <text evidence="4">Belongs to the PNP synthase family.</text>
</comment>
<comment type="function">
    <text evidence="4">Catalyzes the complicated ring closure reaction between the two acyclic compounds 1-deoxy-D-xylulose-5-phosphate (DXP) and 3-amino-2-oxopropyl phosphate (1-amino-acetone-3-phosphate or AAP) to form pyridoxine 5'-phosphate (PNP) and inorganic phosphate.</text>
</comment>
<feature type="binding site" evidence="4">
    <location>
        <position position="50"/>
    </location>
    <ligand>
        <name>1-deoxy-D-xylulose 5-phosphate</name>
        <dbReference type="ChEBI" id="CHEBI:57792"/>
    </ligand>
</feature>
<comment type="catalytic activity">
    <reaction evidence="4">
        <text>3-amino-2-oxopropyl phosphate + 1-deoxy-D-xylulose 5-phosphate = pyridoxine 5'-phosphate + phosphate + 2 H2O + H(+)</text>
        <dbReference type="Rhea" id="RHEA:15265"/>
        <dbReference type="ChEBI" id="CHEBI:15377"/>
        <dbReference type="ChEBI" id="CHEBI:15378"/>
        <dbReference type="ChEBI" id="CHEBI:43474"/>
        <dbReference type="ChEBI" id="CHEBI:57279"/>
        <dbReference type="ChEBI" id="CHEBI:57792"/>
        <dbReference type="ChEBI" id="CHEBI:58589"/>
        <dbReference type="EC" id="2.6.99.2"/>
    </reaction>
</comment>
<keyword evidence="3 4" id="KW-0664">Pyridoxine biosynthesis</keyword>
<evidence type="ECO:0000256" key="5">
    <source>
        <dbReference type="NCBIfam" id="TIGR00559"/>
    </source>
</evidence>
<dbReference type="GO" id="GO:0033856">
    <property type="term" value="F:pyridoxine 5'-phosphate synthase activity"/>
    <property type="evidence" value="ECO:0007669"/>
    <property type="project" value="UniProtKB-UniRule"/>
</dbReference>
<evidence type="ECO:0000256" key="1">
    <source>
        <dbReference type="ARBA" id="ARBA00022490"/>
    </source>
</evidence>
<dbReference type="CDD" id="cd00003">
    <property type="entry name" value="PNPsynthase"/>
    <property type="match status" value="1"/>
</dbReference>
<dbReference type="Proteomes" id="UP000334340">
    <property type="component" value="Unassembled WGS sequence"/>
</dbReference>
<dbReference type="PANTHER" id="PTHR30456">
    <property type="entry name" value="PYRIDOXINE 5'-PHOSPHATE SYNTHASE"/>
    <property type="match status" value="1"/>
</dbReference>
<feature type="active site" description="Proton donor" evidence="4">
    <location>
        <position position="191"/>
    </location>
</feature>
<comment type="subcellular location">
    <subcellularLocation>
        <location evidence="4">Cytoplasm</location>
    </subcellularLocation>
</comment>
<dbReference type="NCBIfam" id="NF003625">
    <property type="entry name" value="PRK05265.1-3"/>
    <property type="match status" value="1"/>
</dbReference>
<dbReference type="Pfam" id="PF03740">
    <property type="entry name" value="PdxJ"/>
    <property type="match status" value="1"/>
</dbReference>
<evidence type="ECO:0000256" key="3">
    <source>
        <dbReference type="ARBA" id="ARBA00023096"/>
    </source>
</evidence>
<evidence type="ECO:0000313" key="7">
    <source>
        <dbReference type="Proteomes" id="UP000334340"/>
    </source>
</evidence>
<dbReference type="SUPFAM" id="SSF63892">
    <property type="entry name" value="Pyridoxine 5'-phosphate synthase"/>
    <property type="match status" value="1"/>
</dbReference>
<feature type="binding site" evidence="4">
    <location>
        <position position="100"/>
    </location>
    <ligand>
        <name>1-deoxy-D-xylulose 5-phosphate</name>
        <dbReference type="ChEBI" id="CHEBI:57792"/>
    </ligand>
</feature>
<name>A0A564ZJV8_9BACT</name>
<sequence>MIGLCVNVDHVATIRQARRGEEPDPVHAALLVELAGGSGITVHLREDRRHIQDRDVELLRRLVKTKLNLEMAATDEMIEIALAFKPEMATLVPERREELTTEGGLDVHGHADEVGRAVRRLREGGILVSLFIDPEHHQVSAAARAGADFIELHTGSYAEAKDCKAQQAELTRLIQSATTGRGLGLRINAGHGLDYRNVGPVAAIPEVEELSIGHSIIARAVLVGLERAVREMLAAMAEGRAWCEVQIPPQPPFIKGEQGGISYDV</sequence>
<feature type="binding site" evidence="4">
    <location>
        <position position="18"/>
    </location>
    <ligand>
        <name>3-amino-2-oxopropyl phosphate</name>
        <dbReference type="ChEBI" id="CHEBI:57279"/>
    </ligand>
</feature>
<feature type="binding site" evidence="4">
    <location>
        <begin position="213"/>
        <end position="214"/>
    </location>
    <ligand>
        <name>3-amino-2-oxopropyl phosphate</name>
        <dbReference type="ChEBI" id="CHEBI:57279"/>
    </ligand>
</feature>
<evidence type="ECO:0000256" key="2">
    <source>
        <dbReference type="ARBA" id="ARBA00022679"/>
    </source>
</evidence>
<proteinExistence type="inferred from homology"/>
<dbReference type="AlphaFoldDB" id="A0A564ZJV8"/>
<feature type="binding site" evidence="4">
    <location>
        <begin position="9"/>
        <end position="10"/>
    </location>
    <ligand>
        <name>1-deoxy-D-xylulose 5-phosphate</name>
        <dbReference type="ChEBI" id="CHEBI:57792"/>
    </ligand>
</feature>
<feature type="binding site" evidence="4">
    <location>
        <position position="192"/>
    </location>
    <ligand>
        <name>3-amino-2-oxopropyl phosphate</name>
        <dbReference type="ChEBI" id="CHEBI:57279"/>
    </ligand>
</feature>
<dbReference type="NCBIfam" id="NF003627">
    <property type="entry name" value="PRK05265.1-5"/>
    <property type="match status" value="1"/>
</dbReference>
<keyword evidence="2 4" id="KW-0808">Transferase</keyword>
<dbReference type="InterPro" id="IPR013785">
    <property type="entry name" value="Aldolase_TIM"/>
</dbReference>
<keyword evidence="7" id="KW-1185">Reference proteome</keyword>
<comment type="pathway">
    <text evidence="4">Cofactor biosynthesis; pyridoxine 5'-phosphate biosynthesis; pyridoxine 5'-phosphate from D-erythrose 4-phosphate: step 5/5.</text>
</comment>
<dbReference type="InterPro" id="IPR004569">
    <property type="entry name" value="PyrdxlP_synth_PdxJ"/>
</dbReference>
<protein>
    <recommendedName>
        <fullName evidence="4 5">Pyridoxine 5'-phosphate synthase</fullName>
        <shortName evidence="4">PNP synthase</shortName>
        <ecNumber evidence="4 5">2.6.99.2</ecNumber>
    </recommendedName>
</protein>
<keyword evidence="1 4" id="KW-0963">Cytoplasm</keyword>